<evidence type="ECO:0000259" key="1">
    <source>
        <dbReference type="Pfam" id="PF20803"/>
    </source>
</evidence>
<evidence type="ECO:0000313" key="2">
    <source>
        <dbReference type="EMBL" id="OGJ02053.1"/>
    </source>
</evidence>
<dbReference type="Pfam" id="PF20803">
    <property type="entry name" value="PaaX_M"/>
    <property type="match status" value="1"/>
</dbReference>
<evidence type="ECO:0000313" key="3">
    <source>
        <dbReference type="Proteomes" id="UP000178645"/>
    </source>
</evidence>
<proteinExistence type="predicted"/>
<dbReference type="InterPro" id="IPR048846">
    <property type="entry name" value="PaaX-like_central"/>
</dbReference>
<name>A0A1F6Y6R1_9BACT</name>
<protein>
    <recommendedName>
        <fullName evidence="1">Transcriptional repressor PaaX-like central Cas2-like domain-containing protein</fullName>
    </recommendedName>
</protein>
<organism evidence="2 3">
    <name type="scientific">Candidatus Nomurabacteria bacterium RIFCSPLOWO2_12_FULL_44_11</name>
    <dbReference type="NCBI Taxonomy" id="1801796"/>
    <lineage>
        <taxon>Bacteria</taxon>
        <taxon>Candidatus Nomuraibacteriota</taxon>
    </lineage>
</organism>
<dbReference type="AlphaFoldDB" id="A0A1F6Y6R1"/>
<comment type="caution">
    <text evidence="2">The sequence shown here is derived from an EMBL/GenBank/DDBJ whole genome shotgun (WGS) entry which is preliminary data.</text>
</comment>
<accession>A0A1F6Y6R1</accession>
<feature type="domain" description="Transcriptional repressor PaaX-like central Cas2-like" evidence="1">
    <location>
        <begin position="115"/>
        <end position="183"/>
    </location>
</feature>
<reference evidence="2 3" key="1">
    <citation type="journal article" date="2016" name="Nat. Commun.">
        <title>Thousands of microbial genomes shed light on interconnected biogeochemical processes in an aquifer system.</title>
        <authorList>
            <person name="Anantharaman K."/>
            <person name="Brown C.T."/>
            <person name="Hug L.A."/>
            <person name="Sharon I."/>
            <person name="Castelle C.J."/>
            <person name="Probst A.J."/>
            <person name="Thomas B.C."/>
            <person name="Singh A."/>
            <person name="Wilkins M.J."/>
            <person name="Karaoz U."/>
            <person name="Brodie E.L."/>
            <person name="Williams K.H."/>
            <person name="Hubbard S.S."/>
            <person name="Banfield J.F."/>
        </authorList>
    </citation>
    <scope>NUCLEOTIDE SEQUENCE [LARGE SCALE GENOMIC DNA]</scope>
</reference>
<gene>
    <name evidence="2" type="ORF">A3G53_03155</name>
</gene>
<dbReference type="Proteomes" id="UP000178645">
    <property type="component" value="Unassembled WGS sequence"/>
</dbReference>
<sequence length="188" mass="22080">MRGEKIYKILDFLEDGTANMIDLAGAFLSAGYGASMNKIDREYIKRNQYRENDKINREQKRCLEQYIYKLKADGLLQQDSKGEIKLSSKGKKKIEHLRRNQILNKNFYRKKISSKFLIISYDLPIAFNWERDKLRSVLEVLGFHMIHKSVWVGKVRVPTNFIEGLDKINILRYVEILEVTKHGSLKPI</sequence>
<dbReference type="EMBL" id="MFVU01000013">
    <property type="protein sequence ID" value="OGJ02053.1"/>
    <property type="molecule type" value="Genomic_DNA"/>
</dbReference>